<feature type="region of interest" description="Disordered" evidence="11">
    <location>
        <begin position="373"/>
        <end position="411"/>
    </location>
</feature>
<feature type="compositionally biased region" description="Polar residues" evidence="11">
    <location>
        <begin position="402"/>
        <end position="411"/>
    </location>
</feature>
<dbReference type="FunFam" id="3.30.160.60:FF:000041">
    <property type="entry name" value="Zinc finger protein ZIC 1"/>
    <property type="match status" value="1"/>
</dbReference>
<gene>
    <name evidence="13" type="primary">CSON013151</name>
</gene>
<dbReference type="FunFam" id="3.30.160.60:FF:000039">
    <property type="entry name" value="Zinc finger protein ZIC 1"/>
    <property type="match status" value="1"/>
</dbReference>
<dbReference type="PANTHER" id="PTHR45718:SF8">
    <property type="entry name" value="GLIS FAMILY ZINC FINGER 2"/>
    <property type="match status" value="1"/>
</dbReference>
<feature type="region of interest" description="Disordered" evidence="11">
    <location>
        <begin position="34"/>
        <end position="85"/>
    </location>
</feature>
<evidence type="ECO:0000256" key="10">
    <source>
        <dbReference type="PROSITE-ProRule" id="PRU00042"/>
    </source>
</evidence>
<dbReference type="GO" id="GO:0008270">
    <property type="term" value="F:zinc ion binding"/>
    <property type="evidence" value="ECO:0007669"/>
    <property type="project" value="UniProtKB-KW"/>
</dbReference>
<dbReference type="GO" id="GO:0000981">
    <property type="term" value="F:DNA-binding transcription factor activity, RNA polymerase II-specific"/>
    <property type="evidence" value="ECO:0007669"/>
    <property type="project" value="TreeGrafter"/>
</dbReference>
<dbReference type="PROSITE" id="PS00028">
    <property type="entry name" value="ZINC_FINGER_C2H2_1"/>
    <property type="match status" value="3"/>
</dbReference>
<comment type="subcellular location">
    <subcellularLocation>
        <location evidence="1">Nucleus</location>
    </subcellularLocation>
</comment>
<dbReference type="AlphaFoldDB" id="A0A336KQY9"/>
<keyword evidence="7" id="KW-0862">Zinc</keyword>
<accession>A0A336KQY9</accession>
<evidence type="ECO:0000256" key="9">
    <source>
        <dbReference type="ARBA" id="ARBA00023242"/>
    </source>
</evidence>
<dbReference type="EMBL" id="UFQT01000653">
    <property type="protein sequence ID" value="SSX26154.1"/>
    <property type="molecule type" value="Genomic_DNA"/>
</dbReference>
<feature type="domain" description="C2H2-type" evidence="12">
    <location>
        <begin position="288"/>
        <end position="317"/>
    </location>
</feature>
<keyword evidence="4" id="KW-0479">Metal-binding</keyword>
<reference evidence="13" key="1">
    <citation type="submission" date="2018-04" db="EMBL/GenBank/DDBJ databases">
        <authorList>
            <person name="Go L.Y."/>
            <person name="Mitchell J.A."/>
        </authorList>
    </citation>
    <scope>NUCLEOTIDE SEQUENCE</scope>
    <source>
        <tissue evidence="13">Whole organism</tissue>
    </source>
</reference>
<evidence type="ECO:0000256" key="6">
    <source>
        <dbReference type="ARBA" id="ARBA00022771"/>
    </source>
</evidence>
<dbReference type="InterPro" id="IPR043359">
    <property type="entry name" value="GLI-like"/>
</dbReference>
<feature type="compositionally biased region" description="Low complexity" evidence="11">
    <location>
        <begin position="478"/>
        <end position="495"/>
    </location>
</feature>
<keyword evidence="6 10" id="KW-0863">Zinc-finger</keyword>
<dbReference type="InterPro" id="IPR013087">
    <property type="entry name" value="Znf_C2H2_type"/>
</dbReference>
<evidence type="ECO:0000313" key="13">
    <source>
        <dbReference type="EMBL" id="SSX05795.1"/>
    </source>
</evidence>
<dbReference type="PANTHER" id="PTHR45718">
    <property type="entry name" value="TRANSCRIPTIONAL ACTIVATOR CUBITUS INTERRUPTUS"/>
    <property type="match status" value="1"/>
</dbReference>
<feature type="compositionally biased region" description="Polar residues" evidence="11">
    <location>
        <begin position="68"/>
        <end position="85"/>
    </location>
</feature>
<reference evidence="14" key="2">
    <citation type="submission" date="2018-07" db="EMBL/GenBank/DDBJ databases">
        <authorList>
            <person name="Quirk P.G."/>
            <person name="Krulwich T.A."/>
        </authorList>
    </citation>
    <scope>NUCLEOTIDE SEQUENCE</scope>
</reference>
<organism evidence="13">
    <name type="scientific">Culicoides sonorensis</name>
    <name type="common">Biting midge</name>
    <dbReference type="NCBI Taxonomy" id="179676"/>
    <lineage>
        <taxon>Eukaryota</taxon>
        <taxon>Metazoa</taxon>
        <taxon>Ecdysozoa</taxon>
        <taxon>Arthropoda</taxon>
        <taxon>Hexapoda</taxon>
        <taxon>Insecta</taxon>
        <taxon>Pterygota</taxon>
        <taxon>Neoptera</taxon>
        <taxon>Endopterygota</taxon>
        <taxon>Diptera</taxon>
        <taxon>Nematocera</taxon>
        <taxon>Chironomoidea</taxon>
        <taxon>Ceratopogonidae</taxon>
        <taxon>Ceratopogoninae</taxon>
        <taxon>Culicoides</taxon>
        <taxon>Monoculicoides</taxon>
    </lineage>
</organism>
<dbReference type="EMBL" id="UFQS01000653">
    <property type="protein sequence ID" value="SSX05795.1"/>
    <property type="molecule type" value="Genomic_DNA"/>
</dbReference>
<dbReference type="InterPro" id="IPR041643">
    <property type="entry name" value="Znf_ZIC"/>
</dbReference>
<comment type="similarity">
    <text evidence="2">Belongs to the GLI C2H2-type zinc-finger protein family.</text>
</comment>
<evidence type="ECO:0000259" key="12">
    <source>
        <dbReference type="PROSITE" id="PS50157"/>
    </source>
</evidence>
<dbReference type="Pfam" id="PF18366">
    <property type="entry name" value="zf_ZIC"/>
    <property type="match status" value="1"/>
</dbReference>
<dbReference type="FunFam" id="3.30.160.60:FF:000050">
    <property type="entry name" value="zinc finger protein ZIC 1"/>
    <property type="match status" value="1"/>
</dbReference>
<dbReference type="OMA" id="AHPHHAM"/>
<evidence type="ECO:0000256" key="4">
    <source>
        <dbReference type="ARBA" id="ARBA00022723"/>
    </source>
</evidence>
<evidence type="ECO:0000256" key="5">
    <source>
        <dbReference type="ARBA" id="ARBA00022737"/>
    </source>
</evidence>
<evidence type="ECO:0000313" key="14">
    <source>
        <dbReference type="EMBL" id="SSX26154.1"/>
    </source>
</evidence>
<dbReference type="GO" id="GO:0000978">
    <property type="term" value="F:RNA polymerase II cis-regulatory region sequence-specific DNA binding"/>
    <property type="evidence" value="ECO:0007669"/>
    <property type="project" value="TreeGrafter"/>
</dbReference>
<dbReference type="InterPro" id="IPR036236">
    <property type="entry name" value="Znf_C2H2_sf"/>
</dbReference>
<dbReference type="Pfam" id="PF00096">
    <property type="entry name" value="zf-C2H2"/>
    <property type="match status" value="2"/>
</dbReference>
<name>A0A336KQY9_CULSO</name>
<feature type="compositionally biased region" description="Low complexity" evidence="11">
    <location>
        <begin position="391"/>
        <end position="401"/>
    </location>
</feature>
<dbReference type="FunFam" id="3.30.160.60:FF:000035">
    <property type="entry name" value="Zinc finger protein ZIC 1"/>
    <property type="match status" value="1"/>
</dbReference>
<dbReference type="Gene3D" id="3.30.160.60">
    <property type="entry name" value="Classic Zinc Finger"/>
    <property type="match status" value="4"/>
</dbReference>
<dbReference type="SMART" id="SM00355">
    <property type="entry name" value="ZnF_C2H2"/>
    <property type="match status" value="4"/>
</dbReference>
<dbReference type="InterPro" id="IPR056436">
    <property type="entry name" value="Znf-C2H2_ZIC1-5/GLI1-3-like"/>
</dbReference>
<feature type="domain" description="C2H2-type" evidence="12">
    <location>
        <begin position="260"/>
        <end position="287"/>
    </location>
</feature>
<keyword evidence="9" id="KW-0539">Nucleus</keyword>
<evidence type="ECO:0000256" key="2">
    <source>
        <dbReference type="ARBA" id="ARBA00010831"/>
    </source>
</evidence>
<keyword evidence="3" id="KW-0217">Developmental protein</keyword>
<dbReference type="Pfam" id="PF23561">
    <property type="entry name" value="zf-C2H2_15"/>
    <property type="match status" value="1"/>
</dbReference>
<dbReference type="PROSITE" id="PS50157">
    <property type="entry name" value="ZINC_FINGER_C2H2_2"/>
    <property type="match status" value="4"/>
</dbReference>
<feature type="domain" description="C2H2-type" evidence="12">
    <location>
        <begin position="318"/>
        <end position="347"/>
    </location>
</feature>
<evidence type="ECO:0000256" key="8">
    <source>
        <dbReference type="ARBA" id="ARBA00023125"/>
    </source>
</evidence>
<evidence type="ECO:0000256" key="7">
    <source>
        <dbReference type="ARBA" id="ARBA00022833"/>
    </source>
</evidence>
<proteinExistence type="inferred from homology"/>
<evidence type="ECO:0000256" key="3">
    <source>
        <dbReference type="ARBA" id="ARBA00022473"/>
    </source>
</evidence>
<dbReference type="SUPFAM" id="SSF57667">
    <property type="entry name" value="beta-beta-alpha zinc fingers"/>
    <property type="match status" value="2"/>
</dbReference>
<feature type="compositionally biased region" description="Polar residues" evidence="11">
    <location>
        <begin position="34"/>
        <end position="44"/>
    </location>
</feature>
<keyword evidence="5" id="KW-0677">Repeat</keyword>
<feature type="compositionally biased region" description="Basic residues" evidence="11">
    <location>
        <begin position="468"/>
        <end position="477"/>
    </location>
</feature>
<protein>
    <submittedName>
        <fullName evidence="13">CSON013151 protein</fullName>
    </submittedName>
</protein>
<keyword evidence="8" id="KW-0238">DNA-binding</keyword>
<feature type="domain" description="C2H2-type" evidence="12">
    <location>
        <begin position="348"/>
        <end position="372"/>
    </location>
</feature>
<dbReference type="VEuPathDB" id="VectorBase:CSON013151"/>
<feature type="compositionally biased region" description="Gly residues" evidence="11">
    <location>
        <begin position="53"/>
        <end position="62"/>
    </location>
</feature>
<feature type="region of interest" description="Disordered" evidence="11">
    <location>
        <begin position="462"/>
        <end position="496"/>
    </location>
</feature>
<evidence type="ECO:0000256" key="11">
    <source>
        <dbReference type="SAM" id="MobiDB-lite"/>
    </source>
</evidence>
<dbReference type="GO" id="GO:0005634">
    <property type="term" value="C:nucleus"/>
    <property type="evidence" value="ECO:0007669"/>
    <property type="project" value="UniProtKB-SubCell"/>
</dbReference>
<evidence type="ECO:0000256" key="1">
    <source>
        <dbReference type="ARBA" id="ARBA00004123"/>
    </source>
</evidence>
<sequence>MMMNPFMDAPSNTSHHHLASYGLKMSPNSALDSGQTDMNGMLSPSMTANMSSTGGGSNGNGGSNANNQHNGYQSNPNSAGTGWSTSHMSHLNTQIGAYSRDFLLRRDNDYLSPTATSQTGADASSMLFHPHSHPAMHDNLQHHPTASLTNTHFQHHQMRMGMDYSHPYQTSYPPVHHHNLANIPVNHGTSGAFFRYMRHHPAQIKQEMQCLWVDPEQPLIPSGNRKPCNKIFNSMQEIVTHLTVDHVGGPECTTHACFWLGCTRNGRPFKAKYKLVNHIRVHTGEKPFPCPFPACGKVFARSENLKIHKRTHTGEKPFKCEHEGCDRRFANSSDRKKHSHVHTSDKPYNCRISGCDKSYTHPSSLRKHMKIHGSLGEKSPSHNYDSEGEESSSSSIITGGTQTPPTNSRLNQDNKAHLMLNLNNSTISNSTENNSLDNLSNNNNNKSPLIHDYNGSGLIQIGSPSSMLHHHHHHHSHNLSTPLSSASATSPSASAQSMLGHHQHHPLIYHPPNPNDWYHTVIIPIVSDK</sequence>